<accession>A0A7V2F2L3</accession>
<evidence type="ECO:0000313" key="1">
    <source>
        <dbReference type="EMBL" id="HER42917.1"/>
    </source>
</evidence>
<proteinExistence type="predicted"/>
<protein>
    <recommendedName>
        <fullName evidence="2">Carboxypeptidase regulatory-like domain-containing protein</fullName>
    </recommendedName>
</protein>
<sequence length="171" mass="18810">MNRALLTIAACLLCFVACDEEPAGVFDPGFDGDLIGISQGVYGRVLFWEGDFMPVYPEDDSGGKIYPVVRDVCIFGAVLHGDIEWIQEELRPGISAYVAADIPADLVVVARSSEYGCFEAELPPGRYSIFVREGGYYYANRVDDEGYVFPVEIDEGGTVCVQIDITYMATY</sequence>
<dbReference type="AlphaFoldDB" id="A0A7V2F2L3"/>
<organism evidence="1">
    <name type="scientific">Eiseniibacteriota bacterium</name>
    <dbReference type="NCBI Taxonomy" id="2212470"/>
    <lineage>
        <taxon>Bacteria</taxon>
        <taxon>Candidatus Eiseniibacteriota</taxon>
    </lineage>
</organism>
<dbReference type="Proteomes" id="UP000886069">
    <property type="component" value="Unassembled WGS sequence"/>
</dbReference>
<reference evidence="1" key="1">
    <citation type="journal article" date="2020" name="mSystems">
        <title>Genome- and Community-Level Interaction Insights into Carbon Utilization and Element Cycling Functions of Hydrothermarchaeota in Hydrothermal Sediment.</title>
        <authorList>
            <person name="Zhou Z."/>
            <person name="Liu Y."/>
            <person name="Xu W."/>
            <person name="Pan J."/>
            <person name="Luo Z.H."/>
            <person name="Li M."/>
        </authorList>
    </citation>
    <scope>NUCLEOTIDE SEQUENCE [LARGE SCALE GENOMIC DNA]</scope>
    <source>
        <strain evidence="1">SpSt-1233</strain>
    </source>
</reference>
<gene>
    <name evidence="1" type="ORF">ENO08_00465</name>
</gene>
<evidence type="ECO:0008006" key="2">
    <source>
        <dbReference type="Google" id="ProtNLM"/>
    </source>
</evidence>
<comment type="caution">
    <text evidence="1">The sequence shown here is derived from an EMBL/GenBank/DDBJ whole genome shotgun (WGS) entry which is preliminary data.</text>
</comment>
<name>A0A7V2F2L3_UNCEI</name>
<dbReference type="EMBL" id="DSEC01000037">
    <property type="protein sequence ID" value="HER42917.1"/>
    <property type="molecule type" value="Genomic_DNA"/>
</dbReference>